<gene>
    <name evidence="12" type="ORF">CWS20_16110</name>
</gene>
<keyword evidence="13" id="KW-1185">Reference proteome</keyword>
<comment type="caution">
    <text evidence="12">The sequence shown here is derived from an EMBL/GenBank/DDBJ whole genome shotgun (WGS) entry which is preliminary data.</text>
</comment>
<keyword evidence="3" id="KW-0597">Phosphoprotein</keyword>
<feature type="transmembrane region" description="Helical" evidence="9">
    <location>
        <begin position="29"/>
        <end position="46"/>
    </location>
</feature>
<accession>A0A2N0ZEI2</accession>
<dbReference type="Pfam" id="PF02518">
    <property type="entry name" value="HATPase_c"/>
    <property type="match status" value="1"/>
</dbReference>
<dbReference type="Pfam" id="PF07730">
    <property type="entry name" value="HisKA_3"/>
    <property type="match status" value="1"/>
</dbReference>
<evidence type="ECO:0000313" key="12">
    <source>
        <dbReference type="EMBL" id="PKG27912.1"/>
    </source>
</evidence>
<keyword evidence="5" id="KW-0547">Nucleotide-binding</keyword>
<dbReference type="InterPro" id="IPR036890">
    <property type="entry name" value="HATPase_C_sf"/>
</dbReference>
<feature type="transmembrane region" description="Helical" evidence="9">
    <location>
        <begin position="90"/>
        <end position="107"/>
    </location>
</feature>
<evidence type="ECO:0000256" key="3">
    <source>
        <dbReference type="ARBA" id="ARBA00022553"/>
    </source>
</evidence>
<keyword evidence="9" id="KW-0812">Transmembrane</keyword>
<dbReference type="GO" id="GO:0046983">
    <property type="term" value="F:protein dimerization activity"/>
    <property type="evidence" value="ECO:0007669"/>
    <property type="project" value="InterPro"/>
</dbReference>
<reference evidence="12 13" key="1">
    <citation type="journal article" date="2010" name="Int. J. Syst. Evol. Microbiol.">
        <title>Bacillus horneckiae sp. nov., isolated from a spacecraft-assembly clean room.</title>
        <authorList>
            <person name="Vaishampayan P."/>
            <person name="Probst A."/>
            <person name="Krishnamurthi S."/>
            <person name="Ghosh S."/>
            <person name="Osman S."/>
            <person name="McDowall A."/>
            <person name="Ruckmani A."/>
            <person name="Mayilraj S."/>
            <person name="Venkateswaran K."/>
        </authorList>
    </citation>
    <scope>NUCLEOTIDE SEQUENCE [LARGE SCALE GENOMIC DNA]</scope>
    <source>
        <strain evidence="13">1PO1SC</strain>
    </source>
</reference>
<dbReference type="InterPro" id="IPR050482">
    <property type="entry name" value="Sensor_HK_TwoCompSys"/>
</dbReference>
<evidence type="ECO:0000256" key="6">
    <source>
        <dbReference type="ARBA" id="ARBA00022777"/>
    </source>
</evidence>
<dbReference type="GO" id="GO:0000155">
    <property type="term" value="F:phosphorelay sensor kinase activity"/>
    <property type="evidence" value="ECO:0007669"/>
    <property type="project" value="InterPro"/>
</dbReference>
<evidence type="ECO:0000313" key="13">
    <source>
        <dbReference type="Proteomes" id="UP000233343"/>
    </source>
</evidence>
<evidence type="ECO:0000256" key="9">
    <source>
        <dbReference type="SAM" id="Phobius"/>
    </source>
</evidence>
<dbReference type="GO" id="GO:0005524">
    <property type="term" value="F:ATP binding"/>
    <property type="evidence" value="ECO:0007669"/>
    <property type="project" value="UniProtKB-KW"/>
</dbReference>
<evidence type="ECO:0000256" key="8">
    <source>
        <dbReference type="ARBA" id="ARBA00023012"/>
    </source>
</evidence>
<keyword evidence="4" id="KW-0808">Transferase</keyword>
<keyword evidence="9" id="KW-1133">Transmembrane helix</keyword>
<evidence type="ECO:0000256" key="1">
    <source>
        <dbReference type="ARBA" id="ARBA00000085"/>
    </source>
</evidence>
<feature type="transmembrane region" description="Helical" evidence="9">
    <location>
        <begin position="52"/>
        <end position="78"/>
    </location>
</feature>
<evidence type="ECO:0000256" key="4">
    <source>
        <dbReference type="ARBA" id="ARBA00022679"/>
    </source>
</evidence>
<dbReference type="GO" id="GO:0016020">
    <property type="term" value="C:membrane"/>
    <property type="evidence" value="ECO:0007669"/>
    <property type="project" value="InterPro"/>
</dbReference>
<dbReference type="RefSeq" id="WP_066195118.1">
    <property type="nucleotide sequence ID" value="NZ_JAFDQP010000008.1"/>
</dbReference>
<feature type="domain" description="Signal transduction histidine kinase subgroup 3 dimerisation and phosphoacceptor" evidence="11">
    <location>
        <begin position="175"/>
        <end position="241"/>
    </location>
</feature>
<evidence type="ECO:0000256" key="5">
    <source>
        <dbReference type="ARBA" id="ARBA00022741"/>
    </source>
</evidence>
<keyword evidence="9" id="KW-0472">Membrane</keyword>
<dbReference type="InterPro" id="IPR003594">
    <property type="entry name" value="HATPase_dom"/>
</dbReference>
<organism evidence="12 13">
    <name type="scientific">Cytobacillus horneckiae</name>
    <dbReference type="NCBI Taxonomy" id="549687"/>
    <lineage>
        <taxon>Bacteria</taxon>
        <taxon>Bacillati</taxon>
        <taxon>Bacillota</taxon>
        <taxon>Bacilli</taxon>
        <taxon>Bacillales</taxon>
        <taxon>Bacillaceae</taxon>
        <taxon>Cytobacillus</taxon>
    </lineage>
</organism>
<evidence type="ECO:0000259" key="10">
    <source>
        <dbReference type="Pfam" id="PF02518"/>
    </source>
</evidence>
<dbReference type="Gene3D" id="3.30.565.10">
    <property type="entry name" value="Histidine kinase-like ATPase, C-terminal domain"/>
    <property type="match status" value="1"/>
</dbReference>
<dbReference type="CDD" id="cd16917">
    <property type="entry name" value="HATPase_UhpB-NarQ-NarX-like"/>
    <property type="match status" value="1"/>
</dbReference>
<proteinExistence type="predicted"/>
<feature type="transmembrane region" description="Helical" evidence="9">
    <location>
        <begin position="6"/>
        <end position="22"/>
    </location>
</feature>
<dbReference type="Proteomes" id="UP000233343">
    <property type="component" value="Unassembled WGS sequence"/>
</dbReference>
<dbReference type="EMBL" id="PISD01000034">
    <property type="protein sequence ID" value="PKG27912.1"/>
    <property type="molecule type" value="Genomic_DNA"/>
</dbReference>
<evidence type="ECO:0000259" key="11">
    <source>
        <dbReference type="Pfam" id="PF07730"/>
    </source>
</evidence>
<dbReference type="PANTHER" id="PTHR24421:SF10">
    <property type="entry name" value="NITRATE_NITRITE SENSOR PROTEIN NARQ"/>
    <property type="match status" value="1"/>
</dbReference>
<dbReference type="PANTHER" id="PTHR24421">
    <property type="entry name" value="NITRATE/NITRITE SENSOR PROTEIN NARX-RELATED"/>
    <property type="match status" value="1"/>
</dbReference>
<protein>
    <recommendedName>
        <fullName evidence="2">histidine kinase</fullName>
        <ecNumber evidence="2">2.7.13.3</ecNumber>
    </recommendedName>
</protein>
<dbReference type="SUPFAM" id="SSF55874">
    <property type="entry name" value="ATPase domain of HSP90 chaperone/DNA topoisomerase II/histidine kinase"/>
    <property type="match status" value="1"/>
</dbReference>
<dbReference type="Gene3D" id="1.20.5.1930">
    <property type="match status" value="1"/>
</dbReference>
<dbReference type="InterPro" id="IPR011712">
    <property type="entry name" value="Sig_transdc_His_kin_sub3_dim/P"/>
</dbReference>
<feature type="domain" description="Histidine kinase/HSP90-like ATPase" evidence="10">
    <location>
        <begin position="287"/>
        <end position="363"/>
    </location>
</feature>
<dbReference type="AlphaFoldDB" id="A0A2N0ZEI2"/>
<keyword evidence="8" id="KW-0902">Two-component regulatory system</keyword>
<comment type="catalytic activity">
    <reaction evidence="1">
        <text>ATP + protein L-histidine = ADP + protein N-phospho-L-histidine.</text>
        <dbReference type="EC" id="2.7.13.3"/>
    </reaction>
</comment>
<keyword evidence="6 12" id="KW-0418">Kinase</keyword>
<name>A0A2N0ZEI2_9BACI</name>
<evidence type="ECO:0000256" key="2">
    <source>
        <dbReference type="ARBA" id="ARBA00012438"/>
    </source>
</evidence>
<keyword evidence="7" id="KW-0067">ATP-binding</keyword>
<evidence type="ECO:0000256" key="7">
    <source>
        <dbReference type="ARBA" id="ARBA00022840"/>
    </source>
</evidence>
<dbReference type="EC" id="2.7.13.3" evidence="2"/>
<sequence>MEKWLIVFKAVILGFIIIWLFDSQLRSESLLFFLLYISCNLTIYLFQKRPVIHIMSMMTIMLIIIGHLFIEQIFILLLPLNLCEWIIKWTERYFPLLLSAIAPLIFIERELQLLYGFISVISMVQIALIDQYLKKEAAWVEKEDEMRETNDRLTKSLLENAEFNKQLEYTIKLEERNRISQEIHDQIGHNMAGALIQMEAAKRLVDKDQTKAKELLQNAIHISSDGIDSIRFTLKNLKPKTEQIGVQRLKLMIDDFVVKQGVTTHFLYKGSIDLISPIQWKIIIENVKESLTNALKYSGATKIHVDIAVLNKLIKVVVKDNGSGSKKFTKGLGISGMEERAATVNGKVIIDGQDGFSVTLLLPII</sequence>